<dbReference type="InterPro" id="IPR006442">
    <property type="entry name" value="Antitoxin_Phd/YefM"/>
</dbReference>
<evidence type="ECO:0008006" key="3">
    <source>
        <dbReference type="Google" id="ProtNLM"/>
    </source>
</evidence>
<reference evidence="2" key="1">
    <citation type="submission" date="2018-06" db="EMBL/GenBank/DDBJ databases">
        <authorList>
            <person name="Zhirakovskaya E."/>
        </authorList>
    </citation>
    <scope>NUCLEOTIDE SEQUENCE</scope>
</reference>
<comment type="similarity">
    <text evidence="1">Belongs to the phD/YefM antitoxin family.</text>
</comment>
<protein>
    <recommendedName>
        <fullName evidence="3">Antitoxin</fullName>
    </recommendedName>
</protein>
<organism evidence="2">
    <name type="scientific">hydrothermal vent metagenome</name>
    <dbReference type="NCBI Taxonomy" id="652676"/>
    <lineage>
        <taxon>unclassified sequences</taxon>
        <taxon>metagenomes</taxon>
        <taxon>ecological metagenomes</taxon>
    </lineage>
</organism>
<name>A0A3B0WC37_9ZZZZ</name>
<dbReference type="Gene3D" id="3.40.1620.10">
    <property type="entry name" value="YefM-like domain"/>
    <property type="match status" value="1"/>
</dbReference>
<dbReference type="NCBIfam" id="TIGR01552">
    <property type="entry name" value="phd_fam"/>
    <property type="match status" value="1"/>
</dbReference>
<evidence type="ECO:0000256" key="1">
    <source>
        <dbReference type="ARBA" id="ARBA00009981"/>
    </source>
</evidence>
<gene>
    <name evidence="2" type="ORF">MNBD_GAMMA04-1267</name>
</gene>
<accession>A0A3B0WC37</accession>
<dbReference type="SUPFAM" id="SSF143120">
    <property type="entry name" value="YefM-like"/>
    <property type="match status" value="1"/>
</dbReference>
<evidence type="ECO:0000313" key="2">
    <source>
        <dbReference type="EMBL" id="VAW49903.1"/>
    </source>
</evidence>
<dbReference type="EMBL" id="UOFB01000411">
    <property type="protein sequence ID" value="VAW49903.1"/>
    <property type="molecule type" value="Genomic_DNA"/>
</dbReference>
<dbReference type="Pfam" id="PF02604">
    <property type="entry name" value="PhdYeFM_antitox"/>
    <property type="match status" value="1"/>
</dbReference>
<proteinExistence type="inferred from homology"/>
<dbReference type="AlphaFoldDB" id="A0A3B0WC37"/>
<dbReference type="InterPro" id="IPR036165">
    <property type="entry name" value="YefM-like_sf"/>
</dbReference>
<sequence length="97" mass="10688">MKTMTSREAQNAFGSFLDSVQREPVMVTRRNRPVGVMLSMEDLPAILTFADSIKEAIKAGVTTGLAESNTGKGEDLTPDYIQNLKSELQARINAHNY</sequence>